<reference evidence="2 3" key="1">
    <citation type="submission" date="2019-12" db="EMBL/GenBank/DDBJ databases">
        <authorList>
            <person name="Alioto T."/>
            <person name="Alioto T."/>
            <person name="Gomez Garrido J."/>
        </authorList>
    </citation>
    <scope>NUCLEOTIDE SEQUENCE [LARGE SCALE GENOMIC DNA]</scope>
</reference>
<dbReference type="EMBL" id="CACTIH010005730">
    <property type="protein sequence ID" value="CAA3001062.1"/>
    <property type="molecule type" value="Genomic_DNA"/>
</dbReference>
<feature type="region of interest" description="Disordered" evidence="1">
    <location>
        <begin position="23"/>
        <end position="51"/>
    </location>
</feature>
<organism evidence="2 3">
    <name type="scientific">Olea europaea subsp. europaea</name>
    <dbReference type="NCBI Taxonomy" id="158383"/>
    <lineage>
        <taxon>Eukaryota</taxon>
        <taxon>Viridiplantae</taxon>
        <taxon>Streptophyta</taxon>
        <taxon>Embryophyta</taxon>
        <taxon>Tracheophyta</taxon>
        <taxon>Spermatophyta</taxon>
        <taxon>Magnoliopsida</taxon>
        <taxon>eudicotyledons</taxon>
        <taxon>Gunneridae</taxon>
        <taxon>Pentapetalae</taxon>
        <taxon>asterids</taxon>
        <taxon>lamiids</taxon>
        <taxon>Lamiales</taxon>
        <taxon>Oleaceae</taxon>
        <taxon>Oleeae</taxon>
        <taxon>Olea</taxon>
    </lineage>
</organism>
<evidence type="ECO:0000256" key="1">
    <source>
        <dbReference type="SAM" id="MobiDB-lite"/>
    </source>
</evidence>
<gene>
    <name evidence="2" type="ORF">OLEA9_A114882</name>
</gene>
<dbReference type="AlphaFoldDB" id="A0A8S0T760"/>
<name>A0A8S0T760_OLEEU</name>
<proteinExistence type="predicted"/>
<sequence length="127" mass="14315">MTKAMRTHRSSQVCLPNAHATLSLLPKGKDDGDDEVHGDDEDIHPVPQHEPPVDTLVLRQMFAAMTKLSRDVQQLQQAFTALDLWVHDMLIGILDHYTGMMDDMQFRADQTYNMVHGMQAEMASGLL</sequence>
<comment type="caution">
    <text evidence="2">The sequence shown here is derived from an EMBL/GenBank/DDBJ whole genome shotgun (WGS) entry which is preliminary data.</text>
</comment>
<accession>A0A8S0T760</accession>
<dbReference type="Proteomes" id="UP000594638">
    <property type="component" value="Unassembled WGS sequence"/>
</dbReference>
<dbReference type="Gramene" id="OE9A114882T1">
    <property type="protein sequence ID" value="OE9A114882C1"/>
    <property type="gene ID" value="OE9A114882"/>
</dbReference>
<evidence type="ECO:0000313" key="3">
    <source>
        <dbReference type="Proteomes" id="UP000594638"/>
    </source>
</evidence>
<evidence type="ECO:0000313" key="2">
    <source>
        <dbReference type="EMBL" id="CAA3001062.1"/>
    </source>
</evidence>
<protein>
    <submittedName>
        <fullName evidence="2">Uncharacterized protein</fullName>
    </submittedName>
</protein>
<feature type="compositionally biased region" description="Acidic residues" evidence="1">
    <location>
        <begin position="31"/>
        <end position="42"/>
    </location>
</feature>
<keyword evidence="3" id="KW-1185">Reference proteome</keyword>